<protein>
    <submittedName>
        <fullName evidence="1">Uncharacterized protein</fullName>
    </submittedName>
</protein>
<sequence length="127" mass="15016">MKEYSIDVEDYEKLKLKVVDMEEQYLKEKQIIIDDNQNLISEKDKVIAKLTSQVEEQSQNEKQFINDLRAKVSDNELYTTKLMKEKSQLRERVTSLEEQSIKETSSIGLQFNYLIPSMGKLFIFTRL</sequence>
<reference evidence="1" key="1">
    <citation type="submission" date="2017-05" db="UniProtKB">
        <authorList>
            <consortium name="EnsemblMetazoa"/>
        </authorList>
    </citation>
    <scope>IDENTIFICATION</scope>
</reference>
<organism evidence="1">
    <name type="scientific">Amphimedon queenslandica</name>
    <name type="common">Sponge</name>
    <dbReference type="NCBI Taxonomy" id="400682"/>
    <lineage>
        <taxon>Eukaryota</taxon>
        <taxon>Metazoa</taxon>
        <taxon>Porifera</taxon>
        <taxon>Demospongiae</taxon>
        <taxon>Heteroscleromorpha</taxon>
        <taxon>Haplosclerida</taxon>
        <taxon>Niphatidae</taxon>
        <taxon>Amphimedon</taxon>
    </lineage>
</organism>
<accession>A0A1X7SDY5</accession>
<dbReference type="InParanoid" id="A0A1X7SDY5"/>
<proteinExistence type="predicted"/>
<evidence type="ECO:0000313" key="1">
    <source>
        <dbReference type="EnsemblMetazoa" id="Aqu2.1.00276_001"/>
    </source>
</evidence>
<dbReference type="EnsemblMetazoa" id="Aqu2.1.00276_001">
    <property type="protein sequence ID" value="Aqu2.1.00276_001"/>
    <property type="gene ID" value="Aqu2.1.00276"/>
</dbReference>
<dbReference type="AlphaFoldDB" id="A0A1X7SDY5"/>
<name>A0A1X7SDY5_AMPQE</name>